<dbReference type="GO" id="GO:0051537">
    <property type="term" value="F:2 iron, 2 sulfur cluster binding"/>
    <property type="evidence" value="ECO:0007669"/>
    <property type="project" value="UniProtKB-KW"/>
</dbReference>
<evidence type="ECO:0000313" key="11">
    <source>
        <dbReference type="Proteomes" id="UP000238634"/>
    </source>
</evidence>
<evidence type="ECO:0000313" key="10">
    <source>
        <dbReference type="EMBL" id="PSB20168.1"/>
    </source>
</evidence>
<dbReference type="InterPro" id="IPR023753">
    <property type="entry name" value="FAD/NAD-binding_dom"/>
</dbReference>
<evidence type="ECO:0000256" key="7">
    <source>
        <dbReference type="ARBA" id="ARBA00023004"/>
    </source>
</evidence>
<comment type="cofactor">
    <cofactor evidence="1">
        <name>FAD</name>
        <dbReference type="ChEBI" id="CHEBI:57692"/>
    </cofactor>
</comment>
<evidence type="ECO:0000256" key="3">
    <source>
        <dbReference type="ARBA" id="ARBA00022714"/>
    </source>
</evidence>
<dbReference type="InterPro" id="IPR028202">
    <property type="entry name" value="Reductase_C"/>
</dbReference>
<dbReference type="PROSITE" id="PS51296">
    <property type="entry name" value="RIESKE"/>
    <property type="match status" value="1"/>
</dbReference>
<dbReference type="OrthoDB" id="9781621at2"/>
<protein>
    <submittedName>
        <fullName evidence="10">NAD(FAD)-dependent dehydrogenase</fullName>
    </submittedName>
</protein>
<dbReference type="InterPro" id="IPR050446">
    <property type="entry name" value="FAD-oxidoreductase/Apoptosis"/>
</dbReference>
<keyword evidence="5" id="KW-0274">FAD</keyword>
<gene>
    <name evidence="10" type="ORF">C7B65_08950</name>
</gene>
<dbReference type="Gene3D" id="3.30.390.30">
    <property type="match status" value="1"/>
</dbReference>
<dbReference type="Gene3D" id="2.102.10.10">
    <property type="entry name" value="Rieske [2Fe-2S] iron-sulphur domain"/>
    <property type="match status" value="1"/>
</dbReference>
<dbReference type="GO" id="GO:0016651">
    <property type="term" value="F:oxidoreductase activity, acting on NAD(P)H"/>
    <property type="evidence" value="ECO:0007669"/>
    <property type="project" value="TreeGrafter"/>
</dbReference>
<dbReference type="Pfam" id="PF07992">
    <property type="entry name" value="Pyr_redox_2"/>
    <property type="match status" value="1"/>
</dbReference>
<dbReference type="PANTHER" id="PTHR43557:SF2">
    <property type="entry name" value="RIESKE DOMAIN-CONTAINING PROTEIN-RELATED"/>
    <property type="match status" value="1"/>
</dbReference>
<accession>A0A2T1DI49</accession>
<reference evidence="10 11" key="1">
    <citation type="submission" date="2018-02" db="EMBL/GenBank/DDBJ databases">
        <authorList>
            <person name="Cohen D.B."/>
            <person name="Kent A.D."/>
        </authorList>
    </citation>
    <scope>NUCLEOTIDE SEQUENCE [LARGE SCALE GENOMIC DNA]</scope>
    <source>
        <strain evidence="10 11">ULC007</strain>
    </source>
</reference>
<dbReference type="RefSeq" id="WP_073070745.1">
    <property type="nucleotide sequence ID" value="NZ_MPPI01000009.1"/>
</dbReference>
<proteinExistence type="predicted"/>
<keyword evidence="7" id="KW-0408">Iron</keyword>
<dbReference type="GO" id="GO:0046872">
    <property type="term" value="F:metal ion binding"/>
    <property type="evidence" value="ECO:0007669"/>
    <property type="project" value="UniProtKB-KW"/>
</dbReference>
<keyword evidence="6" id="KW-0560">Oxidoreductase</keyword>
<dbReference type="SUPFAM" id="SSF55424">
    <property type="entry name" value="FAD/NAD-linked reductases, dimerisation (C-terminal) domain"/>
    <property type="match status" value="1"/>
</dbReference>
<comment type="caution">
    <text evidence="10">The sequence shown here is derived from an EMBL/GenBank/DDBJ whole genome shotgun (WGS) entry which is preliminary data.</text>
</comment>
<dbReference type="Pfam" id="PF14759">
    <property type="entry name" value="Reductase_C"/>
    <property type="match status" value="1"/>
</dbReference>
<dbReference type="Gene3D" id="3.50.50.60">
    <property type="entry name" value="FAD/NAD(P)-binding domain"/>
    <property type="match status" value="2"/>
</dbReference>
<dbReference type="PRINTS" id="PR00411">
    <property type="entry name" value="PNDRDTASEI"/>
</dbReference>
<dbReference type="EMBL" id="PVWG01000007">
    <property type="protein sequence ID" value="PSB20168.1"/>
    <property type="molecule type" value="Genomic_DNA"/>
</dbReference>
<evidence type="ECO:0000256" key="6">
    <source>
        <dbReference type="ARBA" id="ARBA00023002"/>
    </source>
</evidence>
<feature type="domain" description="Rieske" evidence="9">
    <location>
        <begin position="6"/>
        <end position="101"/>
    </location>
</feature>
<dbReference type="GO" id="GO:0016705">
    <property type="term" value="F:oxidoreductase activity, acting on paired donors, with incorporation or reduction of molecular oxygen"/>
    <property type="evidence" value="ECO:0007669"/>
    <property type="project" value="UniProtKB-ARBA"/>
</dbReference>
<dbReference type="InterPro" id="IPR036188">
    <property type="entry name" value="FAD/NAD-bd_sf"/>
</dbReference>
<organism evidence="10 11">
    <name type="scientific">Phormidesmis priestleyi ULC007</name>
    <dbReference type="NCBI Taxonomy" id="1920490"/>
    <lineage>
        <taxon>Bacteria</taxon>
        <taxon>Bacillati</taxon>
        <taxon>Cyanobacteriota</taxon>
        <taxon>Cyanophyceae</taxon>
        <taxon>Leptolyngbyales</taxon>
        <taxon>Leptolyngbyaceae</taxon>
        <taxon>Phormidesmis</taxon>
    </lineage>
</organism>
<evidence type="ECO:0000256" key="1">
    <source>
        <dbReference type="ARBA" id="ARBA00001974"/>
    </source>
</evidence>
<dbReference type="CDD" id="cd03478">
    <property type="entry name" value="Rieske_AIFL_N"/>
    <property type="match status" value="1"/>
</dbReference>
<dbReference type="PRINTS" id="PR00368">
    <property type="entry name" value="FADPNR"/>
</dbReference>
<dbReference type="GO" id="GO:0005737">
    <property type="term" value="C:cytoplasm"/>
    <property type="evidence" value="ECO:0007669"/>
    <property type="project" value="TreeGrafter"/>
</dbReference>
<sequence>MTQTEAVVAQFNELQNGEKRQVTVGETAVLLIRHDNQVYALGAYCTHNQAPLVQGVIHDDHIVCPWHNAYFNITTGDQQEPPGLDSLPQYSLRIEDNQVIVTVPDSAAGKRTPDMVQYDPAIDPRTFVILGAGAAGTHATETLRVVGYQGRIVMVTRDDKLPYDRTTLSKNYFTGKATKEKILLRSPAFYEQHHIEVQLNQTVQNVNVNTKTITFQNGETLIYDSLLIATGGQPRQLEVPGADLQNVFTLRSFADCERILKSAQNASQAVVVGSSFIGMEIASGLTQKGVKVTVVSPASLPFEKTLGAELGQLFQQVHEEKGVTFQMGRKVTQLEGAGAVQTVVLDNGGSSAAQSVRLPADLVVVGIGVQPVTDFITGIDLHPKDQSVPVDEYLCAAEGVYAAGDIARYPDWRTSDSMRVEHWRIAAQHGRIAAYNMAGKPTKFRGVPVFWSMQFQFPIRYVGHATEWDELIVDGDLNQREFIAFYVKDNQVLAAASSKRDTETAAIAELLRLNQMPTPDELRQGQFKLIYPALLSN</sequence>
<keyword evidence="8" id="KW-0411">Iron-sulfur</keyword>
<dbReference type="Proteomes" id="UP000238634">
    <property type="component" value="Unassembled WGS sequence"/>
</dbReference>
<evidence type="ECO:0000256" key="8">
    <source>
        <dbReference type="ARBA" id="ARBA00023014"/>
    </source>
</evidence>
<dbReference type="GO" id="GO:0004497">
    <property type="term" value="F:monooxygenase activity"/>
    <property type="evidence" value="ECO:0007669"/>
    <property type="project" value="UniProtKB-ARBA"/>
</dbReference>
<evidence type="ECO:0000259" key="9">
    <source>
        <dbReference type="PROSITE" id="PS51296"/>
    </source>
</evidence>
<keyword evidence="4" id="KW-0479">Metal-binding</keyword>
<dbReference type="InterPro" id="IPR036922">
    <property type="entry name" value="Rieske_2Fe-2S_sf"/>
</dbReference>
<reference evidence="10 11" key="2">
    <citation type="submission" date="2018-03" db="EMBL/GenBank/DDBJ databases">
        <title>The ancient ancestry and fast evolution of plastids.</title>
        <authorList>
            <person name="Moore K.R."/>
            <person name="Magnabosco C."/>
            <person name="Momper L."/>
            <person name="Gold D.A."/>
            <person name="Bosak T."/>
            <person name="Fournier G.P."/>
        </authorList>
    </citation>
    <scope>NUCLEOTIDE SEQUENCE [LARGE SCALE GENOMIC DNA]</scope>
    <source>
        <strain evidence="10 11">ULC007</strain>
    </source>
</reference>
<dbReference type="SUPFAM" id="SSF51905">
    <property type="entry name" value="FAD/NAD(P)-binding domain"/>
    <property type="match status" value="2"/>
</dbReference>
<dbReference type="Pfam" id="PF00355">
    <property type="entry name" value="Rieske"/>
    <property type="match status" value="1"/>
</dbReference>
<name>A0A2T1DI49_9CYAN</name>
<dbReference type="PANTHER" id="PTHR43557">
    <property type="entry name" value="APOPTOSIS-INDUCING FACTOR 1"/>
    <property type="match status" value="1"/>
</dbReference>
<dbReference type="InterPro" id="IPR016156">
    <property type="entry name" value="FAD/NAD-linked_Rdtase_dimer_sf"/>
</dbReference>
<dbReference type="InterPro" id="IPR017941">
    <property type="entry name" value="Rieske_2Fe-2S"/>
</dbReference>
<dbReference type="STRING" id="1920490.GCA_001895925_03715"/>
<evidence type="ECO:0000256" key="4">
    <source>
        <dbReference type="ARBA" id="ARBA00022723"/>
    </source>
</evidence>
<evidence type="ECO:0000256" key="5">
    <source>
        <dbReference type="ARBA" id="ARBA00022827"/>
    </source>
</evidence>
<dbReference type="AlphaFoldDB" id="A0A2T1DI49"/>
<keyword evidence="3" id="KW-0001">2Fe-2S</keyword>
<keyword evidence="2" id="KW-0285">Flavoprotein</keyword>
<dbReference type="SUPFAM" id="SSF50022">
    <property type="entry name" value="ISP domain"/>
    <property type="match status" value="1"/>
</dbReference>
<keyword evidence="11" id="KW-1185">Reference proteome</keyword>
<evidence type="ECO:0000256" key="2">
    <source>
        <dbReference type="ARBA" id="ARBA00022630"/>
    </source>
</evidence>